<name>A0A1R0KWG5_9PSEU</name>
<keyword evidence="2" id="KW-1185">Reference proteome</keyword>
<protein>
    <submittedName>
        <fullName evidence="1">Uncharacterized protein</fullName>
    </submittedName>
</protein>
<comment type="caution">
    <text evidence="1">The sequence shown here is derived from an EMBL/GenBank/DDBJ whole genome shotgun (WGS) entry which is preliminary data.</text>
</comment>
<dbReference type="Proteomes" id="UP000187486">
    <property type="component" value="Unassembled WGS sequence"/>
</dbReference>
<evidence type="ECO:0000313" key="2">
    <source>
        <dbReference type="Proteomes" id="UP000187486"/>
    </source>
</evidence>
<organism evidence="1 2">
    <name type="scientific">Amycolatopsis coloradensis</name>
    <dbReference type="NCBI Taxonomy" id="76021"/>
    <lineage>
        <taxon>Bacteria</taxon>
        <taxon>Bacillati</taxon>
        <taxon>Actinomycetota</taxon>
        <taxon>Actinomycetes</taxon>
        <taxon>Pseudonocardiales</taxon>
        <taxon>Pseudonocardiaceae</taxon>
        <taxon>Amycolatopsis</taxon>
    </lineage>
</organism>
<dbReference type="AlphaFoldDB" id="A0A1R0KWG5"/>
<evidence type="ECO:0000313" key="1">
    <source>
        <dbReference type="EMBL" id="OLZ53371.1"/>
    </source>
</evidence>
<accession>A0A1R0KWG5</accession>
<proteinExistence type="predicted"/>
<dbReference type="STRING" id="76021.BS329_11260"/>
<gene>
    <name evidence="1" type="ORF">BS329_11260</name>
</gene>
<reference evidence="1 2" key="1">
    <citation type="submission" date="2016-01" db="EMBL/GenBank/DDBJ databases">
        <title>Amycolatopsis coloradensis genome sequencing and assembly.</title>
        <authorList>
            <person name="Mayilraj S."/>
        </authorList>
    </citation>
    <scope>NUCLEOTIDE SEQUENCE [LARGE SCALE GENOMIC DNA]</scope>
    <source>
        <strain evidence="1 2">DSM 44225</strain>
    </source>
</reference>
<sequence length="299" mass="32412">MRRLASENRFAGIPDAIRDRYTGDDPEVLAERAAARAAEMRVRRTTIEGQLADIGRDQRLVVVEIAALVRDVLANLDSAHRHSKLPGTLGGWGNEHFLRIRFARPSGDEDLHARIDAVVDRIVTEKSKPEGLALLKRCVHEAVAPRGFTVKVLKPNSDLAVEPVDVTHLGKFSGGEKLTVCVALYCTLARLRAVNRGRGRDALGGTLVLDNPLGTASHVALLRLQRDVAAAHGVQLVYTTGVEDLGAVGQFPNVLRMRNAPGSLRTRRYVVLEERFGSAVEGITSARVSSDEPTNGVAS</sequence>
<dbReference type="EMBL" id="MQUQ01000005">
    <property type="protein sequence ID" value="OLZ53371.1"/>
    <property type="molecule type" value="Genomic_DNA"/>
</dbReference>